<reference evidence="1 2" key="1">
    <citation type="journal article" date="2012" name="Appl. Environ. Microbiol.">
        <title>Short-read sequencing for genomic analysis of the brown rot fungus Fibroporia radiculosa.</title>
        <authorList>
            <person name="Tang J.D."/>
            <person name="Perkins A.D."/>
            <person name="Sonstegard T.S."/>
            <person name="Schroeder S.G."/>
            <person name="Burgess S.C."/>
            <person name="Diehl S.V."/>
        </authorList>
    </citation>
    <scope>NUCLEOTIDE SEQUENCE [LARGE SCALE GENOMIC DNA]</scope>
    <source>
        <strain evidence="1 2">TFFH 294</strain>
    </source>
</reference>
<gene>
    <name evidence="1" type="ORF">FIBRA_08261</name>
</gene>
<dbReference type="RefSeq" id="XP_012185300.1">
    <property type="nucleotide sequence ID" value="XM_012329910.1"/>
</dbReference>
<evidence type="ECO:0000313" key="1">
    <source>
        <dbReference type="EMBL" id="CCM06017.1"/>
    </source>
</evidence>
<protein>
    <recommendedName>
        <fullName evidence="3">Lipid droplet-associated perilipin protein</fullName>
    </recommendedName>
</protein>
<name>J4I2F9_9APHY</name>
<sequence>MATETQTASSPELTIITRVASIPLVASSLNTIHETLTNNSYTRQPYTTAQGLSKSALSYTEPLQKKFAPILERADSYANLGFDAVESRYPYPFKTPTEDIVKDLRGHSDHARDVATKALDERVKSPAFNVAQGIDQRFTPIVNYFEVAVNKLHPNGDSSPSSPDAQYQYQRAFLLSKDLSDQLRTYSTEQVNQLKTQNALVKRAAETAHDITNFASSSYDTAHVKVQALSDTMLAELQKIQATTATLPASVQASLHDISTHLSSAISELSSILTSPEPVQEKIHKVRDTVQERVHPLLEAATTRVSEILGALKSRVMEKEGSVAGAANANGQANGNGSA</sequence>
<dbReference type="STRING" id="599839.J4I2F9"/>
<accession>J4I2F9</accession>
<proteinExistence type="predicted"/>
<keyword evidence="2" id="KW-1185">Reference proteome</keyword>
<dbReference type="PANTHER" id="PTHR14024">
    <property type="entry name" value="PERILIPIN"/>
    <property type="match status" value="1"/>
</dbReference>
<organism evidence="1 2">
    <name type="scientific">Fibroporia radiculosa</name>
    <dbReference type="NCBI Taxonomy" id="599839"/>
    <lineage>
        <taxon>Eukaryota</taxon>
        <taxon>Fungi</taxon>
        <taxon>Dikarya</taxon>
        <taxon>Basidiomycota</taxon>
        <taxon>Agaricomycotina</taxon>
        <taxon>Agaricomycetes</taxon>
        <taxon>Polyporales</taxon>
        <taxon>Fibroporiaceae</taxon>
        <taxon>Fibroporia</taxon>
    </lineage>
</organism>
<dbReference type="EMBL" id="HE797220">
    <property type="protein sequence ID" value="CCM06017.1"/>
    <property type="molecule type" value="Genomic_DNA"/>
</dbReference>
<dbReference type="AlphaFoldDB" id="J4I2F9"/>
<dbReference type="OrthoDB" id="376826at2759"/>
<evidence type="ECO:0000313" key="2">
    <source>
        <dbReference type="Proteomes" id="UP000006352"/>
    </source>
</evidence>
<dbReference type="GeneID" id="24100928"/>
<dbReference type="PANTHER" id="PTHR14024:SF49">
    <property type="entry name" value="LIPID STORAGE DROPLETS SURFACE-BINDING PROTEIN 1"/>
    <property type="match status" value="1"/>
</dbReference>
<evidence type="ECO:0008006" key="3">
    <source>
        <dbReference type="Google" id="ProtNLM"/>
    </source>
</evidence>
<dbReference type="HOGENOM" id="CLU_063497_0_0_1"/>
<dbReference type="InParanoid" id="J4I2F9"/>
<dbReference type="Proteomes" id="UP000006352">
    <property type="component" value="Unassembled WGS sequence"/>
</dbReference>